<dbReference type="EMBL" id="FOIB01000010">
    <property type="protein sequence ID" value="SEU34653.1"/>
    <property type="molecule type" value="Genomic_DNA"/>
</dbReference>
<dbReference type="InterPro" id="IPR036661">
    <property type="entry name" value="Luciferase-like_sf"/>
</dbReference>
<dbReference type="InterPro" id="IPR011251">
    <property type="entry name" value="Luciferase-like_dom"/>
</dbReference>
<dbReference type="Pfam" id="PF00296">
    <property type="entry name" value="Bac_luciferase"/>
    <property type="match status" value="1"/>
</dbReference>
<dbReference type="STRING" id="1334629.MFUL124B02_13835"/>
<gene>
    <name evidence="3" type="ORF">MFU01_53350</name>
    <name evidence="4" type="ORF">SAMN05443572_11099</name>
</gene>
<evidence type="ECO:0000313" key="4">
    <source>
        <dbReference type="EMBL" id="SEU34653.1"/>
    </source>
</evidence>
<dbReference type="CDD" id="cd01097">
    <property type="entry name" value="Tetrahydromethanopterin_reductase"/>
    <property type="match status" value="1"/>
</dbReference>
<reference evidence="4 5" key="1">
    <citation type="submission" date="2016-10" db="EMBL/GenBank/DDBJ databases">
        <authorList>
            <person name="Varghese N."/>
            <person name="Submissions S."/>
        </authorList>
    </citation>
    <scope>NUCLEOTIDE SEQUENCE [LARGE SCALE GENOMIC DNA]</scope>
    <source>
        <strain evidence="4 5">DSM 16525</strain>
    </source>
</reference>
<keyword evidence="1" id="KW-0560">Oxidoreductase</keyword>
<evidence type="ECO:0000259" key="2">
    <source>
        <dbReference type="Pfam" id="PF00296"/>
    </source>
</evidence>
<protein>
    <submittedName>
        <fullName evidence="3">LLM class F420-dependent oxidoreductase</fullName>
    </submittedName>
    <submittedName>
        <fullName evidence="4">Probable non-F420 flavinoid oxidoreductase</fullName>
    </submittedName>
</protein>
<dbReference type="InterPro" id="IPR019945">
    <property type="entry name" value="F420_G6P_DH-rel"/>
</dbReference>
<organism evidence="3 6">
    <name type="scientific">Myxococcus fulvus</name>
    <dbReference type="NCBI Taxonomy" id="33"/>
    <lineage>
        <taxon>Bacteria</taxon>
        <taxon>Pseudomonadati</taxon>
        <taxon>Myxococcota</taxon>
        <taxon>Myxococcia</taxon>
        <taxon>Myxococcales</taxon>
        <taxon>Cystobacterineae</taxon>
        <taxon>Myxococcaceae</taxon>
        <taxon>Myxococcus</taxon>
    </lineage>
</organism>
<evidence type="ECO:0000313" key="3">
    <source>
        <dbReference type="EMBL" id="GEN10298.1"/>
    </source>
</evidence>
<dbReference type="SUPFAM" id="SSF51679">
    <property type="entry name" value="Bacterial luciferase-like"/>
    <property type="match status" value="1"/>
</dbReference>
<name>A0A511TAX1_MYXFU</name>
<dbReference type="Proteomes" id="UP000321514">
    <property type="component" value="Unassembled WGS sequence"/>
</dbReference>
<dbReference type="GO" id="GO:0016705">
    <property type="term" value="F:oxidoreductase activity, acting on paired donors, with incorporation or reduction of molecular oxygen"/>
    <property type="evidence" value="ECO:0007669"/>
    <property type="project" value="InterPro"/>
</dbReference>
<dbReference type="InterPro" id="IPR050564">
    <property type="entry name" value="F420-G6PD/mer"/>
</dbReference>
<dbReference type="Gene3D" id="3.20.20.30">
    <property type="entry name" value="Luciferase-like domain"/>
    <property type="match status" value="1"/>
</dbReference>
<dbReference type="PANTHER" id="PTHR43244:SF1">
    <property type="entry name" value="5,10-METHYLENETETRAHYDROMETHANOPTERIN REDUCTASE"/>
    <property type="match status" value="1"/>
</dbReference>
<dbReference type="PANTHER" id="PTHR43244">
    <property type="match status" value="1"/>
</dbReference>
<comment type="caution">
    <text evidence="3">The sequence shown here is derived from an EMBL/GenBank/DDBJ whole genome shotgun (WGS) entry which is preliminary data.</text>
</comment>
<dbReference type="InterPro" id="IPR023907">
    <property type="entry name" value="Non-F420_Flavin_OxRdtase"/>
</dbReference>
<dbReference type="NCBIfam" id="TIGR03885">
    <property type="entry name" value="flavin_revert"/>
    <property type="match status" value="1"/>
</dbReference>
<dbReference type="NCBIfam" id="TIGR03557">
    <property type="entry name" value="F420_G6P_family"/>
    <property type="match status" value="1"/>
</dbReference>
<reference evidence="3 6" key="2">
    <citation type="submission" date="2019-07" db="EMBL/GenBank/DDBJ databases">
        <title>Whole genome shotgun sequence of Myxococcus fulvus NBRC 100333.</title>
        <authorList>
            <person name="Hosoyama A."/>
            <person name="Uohara A."/>
            <person name="Ohji S."/>
            <person name="Ichikawa N."/>
        </authorList>
    </citation>
    <scope>NUCLEOTIDE SEQUENCE [LARGE SCALE GENOMIC DNA]</scope>
    <source>
        <strain evidence="3 6">NBRC 100333</strain>
    </source>
</reference>
<dbReference type="Proteomes" id="UP000183760">
    <property type="component" value="Unassembled WGS sequence"/>
</dbReference>
<feature type="domain" description="Luciferase-like" evidence="2">
    <location>
        <begin position="9"/>
        <end position="293"/>
    </location>
</feature>
<evidence type="ECO:0000256" key="1">
    <source>
        <dbReference type="ARBA" id="ARBA00023002"/>
    </source>
</evidence>
<accession>A0A511TAX1</accession>
<evidence type="ECO:0000313" key="5">
    <source>
        <dbReference type="Proteomes" id="UP000183760"/>
    </source>
</evidence>
<evidence type="ECO:0000313" key="6">
    <source>
        <dbReference type="Proteomes" id="UP000321514"/>
    </source>
</evidence>
<sequence length="323" mass="35795">MLTLGYHASHEQFPPSELLRLVRRADAAGFTAALNSDHFHPWSDAQGHSGFSWSWMGAALATTRLSSLGVVNAPGQRYHPALIAQALGTLAEMFPGRAWAALGSGQFVNEGITGEPWPPKDLRNARLRECVDIMRALFRGETVTHRGLVRVEEAKLYSRPQQAPLLVGAAITPKTAEWVGSWADALITVSKPPDELRKMVEAFHRGGGEGKPMFLKVQLSWAQDEQAALQDAMEQWATNIFASSVLTDLRSPAQFQELARTVQPKDLEGHVRVSSSLQRHVDWLAEDVKLGFSHLYLHNVNRGQERFIDAFAEHVLPALRTAR</sequence>
<dbReference type="OrthoDB" id="180193at2"/>
<dbReference type="AlphaFoldDB" id="A0A511TAX1"/>
<keyword evidence="5" id="KW-1185">Reference proteome</keyword>
<proteinExistence type="predicted"/>
<dbReference type="RefSeq" id="WP_074957737.1">
    <property type="nucleotide sequence ID" value="NZ_BJXR01000038.1"/>
</dbReference>
<dbReference type="EMBL" id="BJXR01000038">
    <property type="protein sequence ID" value="GEN10298.1"/>
    <property type="molecule type" value="Genomic_DNA"/>
</dbReference>